<evidence type="ECO:0000259" key="8">
    <source>
        <dbReference type="Pfam" id="PF03918"/>
    </source>
</evidence>
<comment type="caution">
    <text evidence="9">The sequence shown here is derived from an EMBL/GenBank/DDBJ whole genome shotgun (WGS) entry which is preliminary data.</text>
</comment>
<proteinExistence type="inferred from homology"/>
<dbReference type="InterPro" id="IPR038297">
    <property type="entry name" value="CcmH/CycL/NrfF/Ccl2_sf"/>
</dbReference>
<evidence type="ECO:0000256" key="7">
    <source>
        <dbReference type="RuleBase" id="RU364112"/>
    </source>
</evidence>
<comment type="function">
    <text evidence="7">Possible subunit of a heme lyase.</text>
</comment>
<keyword evidence="7" id="KW-0812">Transmembrane</keyword>
<keyword evidence="6 7" id="KW-0408">Iron</keyword>
<dbReference type="RefSeq" id="WP_265615667.1">
    <property type="nucleotide sequence ID" value="NZ_JAPFRD010000002.1"/>
</dbReference>
<organism evidence="9 10">
    <name type="scientific">Alteromonas aquimaris</name>
    <dbReference type="NCBI Taxonomy" id="2998417"/>
    <lineage>
        <taxon>Bacteria</taxon>
        <taxon>Pseudomonadati</taxon>
        <taxon>Pseudomonadota</taxon>
        <taxon>Gammaproteobacteria</taxon>
        <taxon>Alteromonadales</taxon>
        <taxon>Alteromonadaceae</taxon>
        <taxon>Alteromonas/Salinimonas group</taxon>
        <taxon>Alteromonas</taxon>
    </lineage>
</organism>
<gene>
    <name evidence="9" type="ORF">OPS25_00415</name>
</gene>
<evidence type="ECO:0000313" key="10">
    <source>
        <dbReference type="Proteomes" id="UP001142810"/>
    </source>
</evidence>
<feature type="transmembrane region" description="Helical" evidence="7">
    <location>
        <begin position="107"/>
        <end position="126"/>
    </location>
</feature>
<evidence type="ECO:0000256" key="6">
    <source>
        <dbReference type="ARBA" id="ARBA00023004"/>
    </source>
</evidence>
<feature type="chain" id="PRO_5045001711" description="Cytochrome c-type biogenesis protein" evidence="7">
    <location>
        <begin position="24"/>
        <end position="152"/>
    </location>
</feature>
<sequence>MSNRITVLSILLLALAFVTDAYAAKDRYEFDDPAQREAFLKLTAELRCPMCQNQNIADSDAMIAQDMRRKVFRLLQEGKSEEEVISYMKSRYGDFIYYQPPVTMGTIWLWLLPIAFAVIAVVVLIVRKQQQRTDSDAEKLAKAERILEQDKS</sequence>
<keyword evidence="10" id="KW-1185">Reference proteome</keyword>
<name>A0ABT3P2I4_9ALTE</name>
<keyword evidence="5" id="KW-0201">Cytochrome c-type biogenesis</keyword>
<evidence type="ECO:0000313" key="9">
    <source>
        <dbReference type="EMBL" id="MCW8106963.1"/>
    </source>
</evidence>
<feature type="domain" description="CcmH/CycL/Ccl2/NrfF N-terminal" evidence="8">
    <location>
        <begin position="12"/>
        <end position="145"/>
    </location>
</feature>
<dbReference type="PANTHER" id="PTHR47870">
    <property type="entry name" value="CYTOCHROME C-TYPE BIOGENESIS PROTEIN CCMH"/>
    <property type="match status" value="1"/>
</dbReference>
<keyword evidence="2 7" id="KW-0349">Heme</keyword>
<keyword evidence="3 7" id="KW-0479">Metal-binding</keyword>
<keyword evidence="4 7" id="KW-0732">Signal</keyword>
<dbReference type="InterPro" id="IPR005616">
    <property type="entry name" value="CcmH/CycL/Ccl2/NrfF_N"/>
</dbReference>
<evidence type="ECO:0000256" key="4">
    <source>
        <dbReference type="ARBA" id="ARBA00022729"/>
    </source>
</evidence>
<keyword evidence="7" id="KW-0472">Membrane</keyword>
<reference evidence="9" key="1">
    <citation type="submission" date="2022-11" db="EMBL/GenBank/DDBJ databases">
        <title>Alteromonas sp. nov., isolated from sea water of the Qingdao.</title>
        <authorList>
            <person name="Wang Q."/>
        </authorList>
    </citation>
    <scope>NUCLEOTIDE SEQUENCE</scope>
    <source>
        <strain evidence="9">ASW11-7</strain>
    </source>
</reference>
<evidence type="ECO:0000256" key="5">
    <source>
        <dbReference type="ARBA" id="ARBA00022748"/>
    </source>
</evidence>
<protein>
    <recommendedName>
        <fullName evidence="7">Cytochrome c-type biogenesis protein</fullName>
    </recommendedName>
</protein>
<feature type="signal peptide" evidence="7">
    <location>
        <begin position="1"/>
        <end position="23"/>
    </location>
</feature>
<dbReference type="Pfam" id="PF03918">
    <property type="entry name" value="CcmH"/>
    <property type="match status" value="1"/>
</dbReference>
<evidence type="ECO:0000256" key="2">
    <source>
        <dbReference type="ARBA" id="ARBA00022617"/>
    </source>
</evidence>
<evidence type="ECO:0000256" key="3">
    <source>
        <dbReference type="ARBA" id="ARBA00022723"/>
    </source>
</evidence>
<dbReference type="Gene3D" id="1.10.8.640">
    <property type="entry name" value="Cytochrome C biogenesis protein"/>
    <property type="match status" value="1"/>
</dbReference>
<accession>A0ABT3P2I4</accession>
<dbReference type="InterPro" id="IPR051263">
    <property type="entry name" value="C-type_cytochrome_biogenesis"/>
</dbReference>
<dbReference type="CDD" id="cd16378">
    <property type="entry name" value="CcmH_N"/>
    <property type="match status" value="1"/>
</dbReference>
<dbReference type="PANTHER" id="PTHR47870:SF1">
    <property type="entry name" value="CYTOCHROME C-TYPE BIOGENESIS PROTEIN CCMH"/>
    <property type="match status" value="1"/>
</dbReference>
<comment type="similarity">
    <text evidence="1 7">Belongs to the CcmH/CycL/Ccl2/NrfF family.</text>
</comment>
<evidence type="ECO:0000256" key="1">
    <source>
        <dbReference type="ARBA" id="ARBA00010342"/>
    </source>
</evidence>
<keyword evidence="7" id="KW-1133">Transmembrane helix</keyword>
<dbReference type="Proteomes" id="UP001142810">
    <property type="component" value="Unassembled WGS sequence"/>
</dbReference>
<dbReference type="EMBL" id="JAPFRD010000002">
    <property type="protein sequence ID" value="MCW8106963.1"/>
    <property type="molecule type" value="Genomic_DNA"/>
</dbReference>